<dbReference type="InterPro" id="IPR030949">
    <property type="entry name" value="ECF_S_folate_fam"/>
</dbReference>
<feature type="transmembrane region" description="Helical" evidence="1">
    <location>
        <begin position="12"/>
        <end position="30"/>
    </location>
</feature>
<dbReference type="Proteomes" id="UP001057532">
    <property type="component" value="Chromosome"/>
</dbReference>
<proteinExistence type="predicted"/>
<reference evidence="2" key="1">
    <citation type="submission" date="2022-05" db="EMBL/GenBank/DDBJ databases">
        <authorList>
            <person name="Oliphant S.A."/>
            <person name="Watson-Haigh N.S."/>
            <person name="Sumby K.M."/>
            <person name="Gardner J.M."/>
            <person name="Jiranek V."/>
        </authorList>
    </citation>
    <scope>NUCLEOTIDE SEQUENCE</scope>
    <source>
        <strain evidence="2">Ru20-1</strain>
    </source>
</reference>
<dbReference type="InterPro" id="IPR024529">
    <property type="entry name" value="ECF_trnsprt_substrate-spec"/>
</dbReference>
<dbReference type="Pfam" id="PF12822">
    <property type="entry name" value="ECF_trnsprt"/>
    <property type="match status" value="1"/>
</dbReference>
<keyword evidence="3" id="KW-1185">Reference proteome</keyword>
<sequence length="178" mass="20308">MNYLQKWGLRPLSLKGMTYLAILMALELIIGRFSIGSSSVRFSFTFIVIALIAKWYGPFWSTGVAIIVDFIATLFSGQPYFPGFALSAVLVSLIYSVAFFRTSHISWLRVLVTVAIITIFVNLLLNSWWVSIIAQTPFSYFFGLRLGKNLISYPIQVVLLYWVLNNRTIQSFKPQIFK</sequence>
<keyword evidence="1" id="KW-0472">Membrane</keyword>
<feature type="transmembrane region" description="Helical" evidence="1">
    <location>
        <begin position="80"/>
        <end position="100"/>
    </location>
</feature>
<keyword evidence="1" id="KW-1133">Transmembrane helix</keyword>
<evidence type="ECO:0000256" key="1">
    <source>
        <dbReference type="SAM" id="Phobius"/>
    </source>
</evidence>
<feature type="transmembrane region" description="Helical" evidence="1">
    <location>
        <begin position="150"/>
        <end position="169"/>
    </location>
</feature>
<dbReference type="RefSeq" id="WP_252780034.1">
    <property type="nucleotide sequence ID" value="NZ_CP097478.1"/>
</dbReference>
<feature type="transmembrane region" description="Helical" evidence="1">
    <location>
        <begin position="42"/>
        <end position="68"/>
    </location>
</feature>
<protein>
    <submittedName>
        <fullName evidence="2">Folate family ECF transporter S component</fullName>
    </submittedName>
</protein>
<gene>
    <name evidence="2" type="ORF">M8332_06440</name>
</gene>
<accession>A0ABY5C6K5</accession>
<dbReference type="NCBIfam" id="TIGR04518">
    <property type="entry name" value="ECF_S_folT_fam"/>
    <property type="match status" value="1"/>
</dbReference>
<evidence type="ECO:0000313" key="2">
    <source>
        <dbReference type="EMBL" id="USS93228.1"/>
    </source>
</evidence>
<feature type="transmembrane region" description="Helical" evidence="1">
    <location>
        <begin position="107"/>
        <end position="130"/>
    </location>
</feature>
<name>A0ABY5C6K5_9LACO</name>
<dbReference type="Gene3D" id="1.10.1760.20">
    <property type="match status" value="1"/>
</dbReference>
<dbReference type="EMBL" id="CP097478">
    <property type="protein sequence ID" value="USS93228.1"/>
    <property type="molecule type" value="Genomic_DNA"/>
</dbReference>
<organism evidence="2 3">
    <name type="scientific">Fructilactobacillus ixorae</name>
    <dbReference type="NCBI Taxonomy" id="1750535"/>
    <lineage>
        <taxon>Bacteria</taxon>
        <taxon>Bacillati</taxon>
        <taxon>Bacillota</taxon>
        <taxon>Bacilli</taxon>
        <taxon>Lactobacillales</taxon>
        <taxon>Lactobacillaceae</taxon>
        <taxon>Fructilactobacillus</taxon>
    </lineage>
</organism>
<keyword evidence="1" id="KW-0812">Transmembrane</keyword>
<evidence type="ECO:0000313" key="3">
    <source>
        <dbReference type="Proteomes" id="UP001057532"/>
    </source>
</evidence>